<keyword evidence="2" id="KW-1185">Reference proteome</keyword>
<evidence type="ECO:0000313" key="1">
    <source>
        <dbReference type="EMBL" id="CAD0000982.1"/>
    </source>
</evidence>
<protein>
    <submittedName>
        <fullName evidence="1">Uncharacterized protein</fullName>
    </submittedName>
</protein>
<accession>A0A6V6YQK5</accession>
<comment type="caution">
    <text evidence="1">The sequence shown here is derived from an EMBL/GenBank/DDBJ whole genome shotgun (WGS) entry which is preliminary data.</text>
</comment>
<proteinExistence type="predicted"/>
<dbReference type="RefSeq" id="WP_180907702.1">
    <property type="nucleotide sequence ID" value="NZ_CAIJDP010000050.1"/>
</dbReference>
<dbReference type="AlphaFoldDB" id="A0A6V6YQK5"/>
<gene>
    <name evidence="1" type="ORF">FLAT13_00315</name>
</gene>
<evidence type="ECO:0000313" key="2">
    <source>
        <dbReference type="Proteomes" id="UP000530060"/>
    </source>
</evidence>
<sequence length="85" mass="10760">MERSVYTYFFKVNFKDRYDEFWLREDIEAISPNLHYEFLEDLKMIRISHIMLYACEITTILDYYKLEYVRYYDLEDQSREHYIKS</sequence>
<organism evidence="1 2">
    <name type="scientific">Flavobacterium salmonis</name>
    <dbReference type="NCBI Taxonomy" id="2654844"/>
    <lineage>
        <taxon>Bacteria</taxon>
        <taxon>Pseudomonadati</taxon>
        <taxon>Bacteroidota</taxon>
        <taxon>Flavobacteriia</taxon>
        <taxon>Flavobacteriales</taxon>
        <taxon>Flavobacteriaceae</taxon>
        <taxon>Flavobacterium</taxon>
    </lineage>
</organism>
<dbReference type="EMBL" id="CAIJDP010000050">
    <property type="protein sequence ID" value="CAD0000982.1"/>
    <property type="molecule type" value="Genomic_DNA"/>
</dbReference>
<dbReference type="Proteomes" id="UP000530060">
    <property type="component" value="Unassembled WGS sequence"/>
</dbReference>
<name>A0A6V6YQK5_9FLAO</name>
<reference evidence="1 2" key="1">
    <citation type="submission" date="2020-06" db="EMBL/GenBank/DDBJ databases">
        <authorList>
            <person name="Criscuolo A."/>
        </authorList>
    </citation>
    <scope>NUCLEOTIDE SEQUENCE [LARGE SCALE GENOMIC DNA]</scope>
    <source>
        <strain evidence="2">CIP 111411</strain>
    </source>
</reference>